<name>A0A369X034_9GAMM</name>
<dbReference type="AlphaFoldDB" id="A0A369X034"/>
<gene>
    <name evidence="1" type="ORF">DV711_06155</name>
</gene>
<keyword evidence="2" id="KW-1185">Reference proteome</keyword>
<reference evidence="1 2" key="1">
    <citation type="submission" date="2018-07" db="EMBL/GenBank/DDBJ databases">
        <title>Motiliproteus coralliicola sp. nov., a bacterium isolated from Coral.</title>
        <authorList>
            <person name="Wang G."/>
        </authorList>
    </citation>
    <scope>NUCLEOTIDE SEQUENCE [LARGE SCALE GENOMIC DNA]</scope>
    <source>
        <strain evidence="1 2">C34</strain>
    </source>
</reference>
<protein>
    <submittedName>
        <fullName evidence="1">Uncharacterized protein</fullName>
    </submittedName>
</protein>
<comment type="caution">
    <text evidence="1">The sequence shown here is derived from an EMBL/GenBank/DDBJ whole genome shotgun (WGS) entry which is preliminary data.</text>
</comment>
<accession>A0A369X034</accession>
<proteinExistence type="predicted"/>
<dbReference type="OrthoDB" id="4643047at2"/>
<sequence length="148" mass="15337">MAAAGAWVIHHKFLHRLGLKEINLSSDSLKCALFTSASNAATLSVTDYASLTNQVANANGYTTGGLTLAGVVWGESAGTVKITADDPIWTAAGGDITARYAVIYDDTHPNKAIIAHCLLDSTPADLTATDGNTLKVDIDDTNGVFTGA</sequence>
<dbReference type="RefSeq" id="WP_114694732.1">
    <property type="nucleotide sequence ID" value="NZ_QQOH01000001.1"/>
</dbReference>
<organism evidence="1 2">
    <name type="scientific">Motiliproteus coralliicola</name>
    <dbReference type="NCBI Taxonomy" id="2283196"/>
    <lineage>
        <taxon>Bacteria</taxon>
        <taxon>Pseudomonadati</taxon>
        <taxon>Pseudomonadota</taxon>
        <taxon>Gammaproteobacteria</taxon>
        <taxon>Oceanospirillales</taxon>
        <taxon>Oceanospirillaceae</taxon>
        <taxon>Motiliproteus</taxon>
    </lineage>
</organism>
<dbReference type="Proteomes" id="UP000253769">
    <property type="component" value="Unassembled WGS sequence"/>
</dbReference>
<evidence type="ECO:0000313" key="1">
    <source>
        <dbReference type="EMBL" id="RDE25135.1"/>
    </source>
</evidence>
<evidence type="ECO:0000313" key="2">
    <source>
        <dbReference type="Proteomes" id="UP000253769"/>
    </source>
</evidence>
<dbReference type="EMBL" id="QQOH01000001">
    <property type="protein sequence ID" value="RDE25135.1"/>
    <property type="molecule type" value="Genomic_DNA"/>
</dbReference>